<dbReference type="Proteomes" id="UP000299102">
    <property type="component" value="Unassembled WGS sequence"/>
</dbReference>
<evidence type="ECO:0000256" key="10">
    <source>
        <dbReference type="RuleBase" id="RU003500"/>
    </source>
</evidence>
<dbReference type="InterPro" id="IPR005817">
    <property type="entry name" value="Wnt"/>
</dbReference>
<dbReference type="Gene3D" id="3.30.2460.20">
    <property type="match status" value="1"/>
</dbReference>
<dbReference type="GO" id="GO:0005109">
    <property type="term" value="F:frizzled binding"/>
    <property type="evidence" value="ECO:0007669"/>
    <property type="project" value="TreeGrafter"/>
</dbReference>
<dbReference type="Pfam" id="PF00110">
    <property type="entry name" value="wnt"/>
    <property type="match status" value="1"/>
</dbReference>
<evidence type="ECO:0000256" key="2">
    <source>
        <dbReference type="ARBA" id="ARBA00005683"/>
    </source>
</evidence>
<keyword evidence="3 10" id="KW-0217">Developmental protein</keyword>
<dbReference type="GO" id="GO:0060560">
    <property type="term" value="P:developmental growth involved in morphogenesis"/>
    <property type="evidence" value="ECO:0007669"/>
    <property type="project" value="UniProtKB-ARBA"/>
</dbReference>
<reference evidence="11 12" key="1">
    <citation type="journal article" date="2019" name="Commun. Biol.">
        <title>The bagworm genome reveals a unique fibroin gene that provides high tensile strength.</title>
        <authorList>
            <person name="Kono N."/>
            <person name="Nakamura H."/>
            <person name="Ohtoshi R."/>
            <person name="Tomita M."/>
            <person name="Numata K."/>
            <person name="Arakawa K."/>
        </authorList>
    </citation>
    <scope>NUCLEOTIDE SEQUENCE [LARGE SCALE GENOMIC DNA]</scope>
</reference>
<evidence type="ECO:0000256" key="9">
    <source>
        <dbReference type="ARBA" id="ARBA00023288"/>
    </source>
</evidence>
<keyword evidence="12" id="KW-1185">Reference proteome</keyword>
<keyword evidence="5" id="KW-0272">Extracellular matrix</keyword>
<dbReference type="GO" id="GO:0000902">
    <property type="term" value="P:cell morphogenesis"/>
    <property type="evidence" value="ECO:0007669"/>
    <property type="project" value="UniProtKB-ARBA"/>
</dbReference>
<evidence type="ECO:0000256" key="5">
    <source>
        <dbReference type="ARBA" id="ARBA00022530"/>
    </source>
</evidence>
<protein>
    <recommendedName>
        <fullName evidence="10">Protein Wnt</fullName>
    </recommendedName>
</protein>
<keyword evidence="6 10" id="KW-0879">Wnt signaling pathway</keyword>
<comment type="similarity">
    <text evidence="2 10">Belongs to the Wnt family.</text>
</comment>
<dbReference type="GO" id="GO:0060070">
    <property type="term" value="P:canonical Wnt signaling pathway"/>
    <property type="evidence" value="ECO:0007669"/>
    <property type="project" value="TreeGrafter"/>
</dbReference>
<name>A0A4C1ZUE1_EUMVA</name>
<keyword evidence="9" id="KW-0449">Lipoprotein</keyword>
<dbReference type="GO" id="GO:0005615">
    <property type="term" value="C:extracellular space"/>
    <property type="evidence" value="ECO:0007669"/>
    <property type="project" value="TreeGrafter"/>
</dbReference>
<dbReference type="OrthoDB" id="5945655at2759"/>
<dbReference type="EMBL" id="BGZK01002238">
    <property type="protein sequence ID" value="GBP92096.1"/>
    <property type="molecule type" value="Genomic_DNA"/>
</dbReference>
<evidence type="ECO:0000313" key="12">
    <source>
        <dbReference type="Proteomes" id="UP000299102"/>
    </source>
</evidence>
<comment type="subcellular location">
    <subcellularLocation>
        <location evidence="1 10">Secreted</location>
        <location evidence="1 10">Extracellular space</location>
        <location evidence="1 10">Extracellular matrix</location>
    </subcellularLocation>
</comment>
<dbReference type="GO" id="GO:0045165">
    <property type="term" value="P:cell fate commitment"/>
    <property type="evidence" value="ECO:0007669"/>
    <property type="project" value="TreeGrafter"/>
</dbReference>
<dbReference type="SMART" id="SM00097">
    <property type="entry name" value="WNT1"/>
    <property type="match status" value="1"/>
</dbReference>
<evidence type="ECO:0000256" key="8">
    <source>
        <dbReference type="ARBA" id="ARBA00023180"/>
    </source>
</evidence>
<proteinExistence type="inferred from homology"/>
<dbReference type="GO" id="GO:0005125">
    <property type="term" value="F:cytokine activity"/>
    <property type="evidence" value="ECO:0007669"/>
    <property type="project" value="TreeGrafter"/>
</dbReference>
<evidence type="ECO:0000256" key="6">
    <source>
        <dbReference type="ARBA" id="ARBA00022687"/>
    </source>
</evidence>
<dbReference type="PANTHER" id="PTHR12027:SF72">
    <property type="entry name" value="PROTEIN WNT-6"/>
    <property type="match status" value="1"/>
</dbReference>
<comment type="function">
    <text evidence="10">Ligand for members of the frizzled family of seven transmembrane receptors.</text>
</comment>
<dbReference type="STRING" id="151549.A0A4C1ZUE1"/>
<dbReference type="FunFam" id="3.30.2460.20:FF:000001">
    <property type="entry name" value="Wnt homolog"/>
    <property type="match status" value="1"/>
</dbReference>
<gene>
    <name evidence="11" type="primary">wnt2</name>
    <name evidence="11" type="ORF">EVAR_66248_1</name>
</gene>
<evidence type="ECO:0000256" key="7">
    <source>
        <dbReference type="ARBA" id="ARBA00023157"/>
    </source>
</evidence>
<organism evidence="11 12">
    <name type="scientific">Eumeta variegata</name>
    <name type="common">Bagworm moth</name>
    <name type="synonym">Eumeta japonica</name>
    <dbReference type="NCBI Taxonomy" id="151549"/>
    <lineage>
        <taxon>Eukaryota</taxon>
        <taxon>Metazoa</taxon>
        <taxon>Ecdysozoa</taxon>
        <taxon>Arthropoda</taxon>
        <taxon>Hexapoda</taxon>
        <taxon>Insecta</taxon>
        <taxon>Pterygota</taxon>
        <taxon>Neoptera</taxon>
        <taxon>Endopterygota</taxon>
        <taxon>Lepidoptera</taxon>
        <taxon>Glossata</taxon>
        <taxon>Ditrysia</taxon>
        <taxon>Tineoidea</taxon>
        <taxon>Psychidae</taxon>
        <taxon>Oiketicinae</taxon>
        <taxon>Eumeta</taxon>
    </lineage>
</organism>
<dbReference type="AlphaFoldDB" id="A0A4C1ZUE1"/>
<keyword evidence="4" id="KW-0964">Secreted</keyword>
<comment type="caution">
    <text evidence="11">The sequence shown here is derived from an EMBL/GenBank/DDBJ whole genome shotgun (WGS) entry which is preliminary data.</text>
</comment>
<dbReference type="GO" id="GO:0030182">
    <property type="term" value="P:neuron differentiation"/>
    <property type="evidence" value="ECO:0007669"/>
    <property type="project" value="TreeGrafter"/>
</dbReference>
<dbReference type="PANTHER" id="PTHR12027">
    <property type="entry name" value="WNT RELATED"/>
    <property type="match status" value="1"/>
</dbReference>
<keyword evidence="7" id="KW-1015">Disulfide bond</keyword>
<evidence type="ECO:0000256" key="3">
    <source>
        <dbReference type="ARBA" id="ARBA00022473"/>
    </source>
</evidence>
<dbReference type="GO" id="GO:0007517">
    <property type="term" value="P:muscle organ development"/>
    <property type="evidence" value="ECO:0007669"/>
    <property type="project" value="UniProtKB-ARBA"/>
</dbReference>
<evidence type="ECO:0000256" key="1">
    <source>
        <dbReference type="ARBA" id="ARBA00004498"/>
    </source>
</evidence>
<dbReference type="InterPro" id="IPR043158">
    <property type="entry name" value="Wnt_C"/>
</dbReference>
<evidence type="ECO:0000313" key="11">
    <source>
        <dbReference type="EMBL" id="GBP92096.1"/>
    </source>
</evidence>
<keyword evidence="8" id="KW-0325">Glycoprotein</keyword>
<accession>A0A4C1ZUE1</accession>
<evidence type="ECO:0000256" key="4">
    <source>
        <dbReference type="ARBA" id="ARBA00022525"/>
    </source>
</evidence>
<sequence>MPESNIKRPSKRDIVYSEESPDFCELDLKTGSLGTQGRQCNATSVGTDSCDQLCCRRGYTQKIVKETQNCRCHFKWCCDVTCDKCQISQFININFPARGRHPWEPPASASPTTNTDRFFTFFIPLQLETTLCALGIKSKFEFFPSYRILENEVVSEIAAATSIGHAE</sequence>